<dbReference type="PANTHER" id="PTHR23501">
    <property type="entry name" value="MAJOR FACILITATOR SUPERFAMILY"/>
    <property type="match status" value="1"/>
</dbReference>
<feature type="transmembrane region" description="Helical" evidence="9">
    <location>
        <begin position="148"/>
        <end position="166"/>
    </location>
</feature>
<dbReference type="Gene3D" id="1.20.1250.20">
    <property type="entry name" value="MFS general substrate transporter like domains"/>
    <property type="match status" value="2"/>
</dbReference>
<dbReference type="PROSITE" id="PS50850">
    <property type="entry name" value="MFS"/>
    <property type="match status" value="1"/>
</dbReference>
<evidence type="ECO:0000256" key="6">
    <source>
        <dbReference type="ARBA" id="ARBA00022989"/>
    </source>
</evidence>
<feature type="domain" description="Major facilitator superfamily (MFS) profile" evidence="10">
    <location>
        <begin position="25"/>
        <end position="506"/>
    </location>
</feature>
<evidence type="ECO:0000256" key="8">
    <source>
        <dbReference type="SAM" id="MobiDB-lite"/>
    </source>
</evidence>
<feature type="transmembrane region" description="Helical" evidence="9">
    <location>
        <begin position="280"/>
        <end position="300"/>
    </location>
</feature>
<dbReference type="RefSeq" id="WP_091284404.1">
    <property type="nucleotide sequence ID" value="NZ_FMCW01000029.1"/>
</dbReference>
<keyword evidence="6 9" id="KW-1133">Transmembrane helix</keyword>
<dbReference type="InterPro" id="IPR011701">
    <property type="entry name" value="MFS"/>
</dbReference>
<dbReference type="GO" id="GO:0005886">
    <property type="term" value="C:plasma membrane"/>
    <property type="evidence" value="ECO:0007669"/>
    <property type="project" value="UniProtKB-SubCell"/>
</dbReference>
<evidence type="ECO:0000256" key="4">
    <source>
        <dbReference type="ARBA" id="ARBA00022475"/>
    </source>
</evidence>
<dbReference type="AlphaFoldDB" id="A0A1C4XTE3"/>
<evidence type="ECO:0000313" key="12">
    <source>
        <dbReference type="Proteomes" id="UP000199375"/>
    </source>
</evidence>
<organism evidence="11 12">
    <name type="scientific">Micromonospora haikouensis</name>
    <dbReference type="NCBI Taxonomy" id="686309"/>
    <lineage>
        <taxon>Bacteria</taxon>
        <taxon>Bacillati</taxon>
        <taxon>Actinomycetota</taxon>
        <taxon>Actinomycetes</taxon>
        <taxon>Micromonosporales</taxon>
        <taxon>Micromonosporaceae</taxon>
        <taxon>Micromonospora</taxon>
    </lineage>
</organism>
<proteinExistence type="inferred from homology"/>
<evidence type="ECO:0000256" key="1">
    <source>
        <dbReference type="ARBA" id="ARBA00004651"/>
    </source>
</evidence>
<evidence type="ECO:0000313" key="11">
    <source>
        <dbReference type="EMBL" id="SCF11773.1"/>
    </source>
</evidence>
<dbReference type="InterPro" id="IPR004638">
    <property type="entry name" value="EmrB-like"/>
</dbReference>
<dbReference type="PRINTS" id="PR01036">
    <property type="entry name" value="TCRTETB"/>
</dbReference>
<dbReference type="SUPFAM" id="SSF103473">
    <property type="entry name" value="MFS general substrate transporter"/>
    <property type="match status" value="1"/>
</dbReference>
<dbReference type="EMBL" id="FMCW01000029">
    <property type="protein sequence ID" value="SCF11773.1"/>
    <property type="molecule type" value="Genomic_DNA"/>
</dbReference>
<feature type="transmembrane region" description="Helical" evidence="9">
    <location>
        <begin position="413"/>
        <end position="432"/>
    </location>
</feature>
<feature type="transmembrane region" description="Helical" evidence="9">
    <location>
        <begin position="210"/>
        <end position="229"/>
    </location>
</feature>
<evidence type="ECO:0000256" key="3">
    <source>
        <dbReference type="ARBA" id="ARBA00022448"/>
    </source>
</evidence>
<dbReference type="InterPro" id="IPR036259">
    <property type="entry name" value="MFS_trans_sf"/>
</dbReference>
<feature type="transmembrane region" description="Helical" evidence="9">
    <location>
        <begin position="58"/>
        <end position="78"/>
    </location>
</feature>
<dbReference type="InterPro" id="IPR020846">
    <property type="entry name" value="MFS_dom"/>
</dbReference>
<comment type="similarity">
    <text evidence="2">Belongs to the major facilitator superfamily. TCR/Tet family.</text>
</comment>
<feature type="transmembrane region" description="Helical" evidence="9">
    <location>
        <begin position="21"/>
        <end position="38"/>
    </location>
</feature>
<feature type="transmembrane region" description="Helical" evidence="9">
    <location>
        <begin position="122"/>
        <end position="141"/>
    </location>
</feature>
<feature type="transmembrane region" description="Helical" evidence="9">
    <location>
        <begin position="90"/>
        <end position="116"/>
    </location>
</feature>
<accession>A0A1C4XTE3</accession>
<feature type="transmembrane region" description="Helical" evidence="9">
    <location>
        <begin position="178"/>
        <end position="198"/>
    </location>
</feature>
<evidence type="ECO:0000259" key="10">
    <source>
        <dbReference type="PROSITE" id="PS50850"/>
    </source>
</evidence>
<feature type="transmembrane region" description="Helical" evidence="9">
    <location>
        <begin position="483"/>
        <end position="501"/>
    </location>
</feature>
<name>A0A1C4XTE3_9ACTN</name>
<evidence type="ECO:0000256" key="7">
    <source>
        <dbReference type="ARBA" id="ARBA00023136"/>
    </source>
</evidence>
<dbReference type="NCBIfam" id="TIGR00711">
    <property type="entry name" value="efflux_EmrB"/>
    <property type="match status" value="1"/>
</dbReference>
<dbReference type="GO" id="GO:0022857">
    <property type="term" value="F:transmembrane transporter activity"/>
    <property type="evidence" value="ECO:0007669"/>
    <property type="project" value="InterPro"/>
</dbReference>
<dbReference type="Pfam" id="PF07690">
    <property type="entry name" value="MFS_1"/>
    <property type="match status" value="1"/>
</dbReference>
<keyword evidence="3" id="KW-0813">Transport</keyword>
<evidence type="ECO:0000256" key="5">
    <source>
        <dbReference type="ARBA" id="ARBA00022692"/>
    </source>
</evidence>
<sequence length="536" mass="55734">MTDTEAPTATRERGSFTLPPHFALIFTGLMATMLLASLDQTIVSTALPTIVGELNGVSHMAWVTTAYILAATIAMPLYGRFGDLIGRKTLFLSGIGIFLAGSLIAGAASSMTMLIIGRAVQGLGGGGLMITSQAIIADLVPPRQRARYMAPIGAVFGLSSVVGPLLGGYFTDHADWRWAFWINLPVGLVALAISAFALRLPRRSSQVSIDYVGITLMAASVTATVLVAVWGGTQYAWTDPLILGLAAGAALGWVLFFLSQRRAAEPIIPLWLFRSRIFNLATLLSLITVGVGMFAVIVYLPTYLQMVYAVSATESGLLLIPMVVGIMGTALPSGQLISRTGRYKIYPIIGTVLLGVAALLLSTLDVHTSLWAVCSYIFLLGAGLGLIMQNLVLAVQNDFPAAAVGTATSANSFFREIGATLGSAAVGAIFTSRLSDQLALRLSGGAAGAVGNTDSLTPAAVHSLPPAVQEAVVAAYQHALTPVFGYLIPLFAAGLVLALLLPEKKLAATHTETGADTATGPDDAARPVAPAPALSA</sequence>
<dbReference type="CDD" id="cd17502">
    <property type="entry name" value="MFS_Azr1_MDR_like"/>
    <property type="match status" value="1"/>
</dbReference>
<dbReference type="Proteomes" id="UP000199375">
    <property type="component" value="Unassembled WGS sequence"/>
</dbReference>
<evidence type="ECO:0000256" key="9">
    <source>
        <dbReference type="SAM" id="Phobius"/>
    </source>
</evidence>
<dbReference type="FunFam" id="1.20.1720.10:FF:000004">
    <property type="entry name" value="EmrB/QacA family drug resistance transporter"/>
    <property type="match status" value="1"/>
</dbReference>
<protein>
    <submittedName>
        <fullName evidence="11">Drug resistance transporter, EmrB/QacA subfamily</fullName>
    </submittedName>
</protein>
<feature type="transmembrane region" description="Helical" evidence="9">
    <location>
        <begin position="343"/>
        <end position="364"/>
    </location>
</feature>
<reference evidence="11 12" key="1">
    <citation type="submission" date="2016-06" db="EMBL/GenBank/DDBJ databases">
        <authorList>
            <person name="Kjaerup R.B."/>
            <person name="Dalgaard T.S."/>
            <person name="Juul-Madsen H.R."/>
        </authorList>
    </citation>
    <scope>NUCLEOTIDE SEQUENCE [LARGE SCALE GENOMIC DNA]</scope>
    <source>
        <strain evidence="11 12">DSM 45626</strain>
    </source>
</reference>
<feature type="transmembrane region" description="Helical" evidence="9">
    <location>
        <begin position="306"/>
        <end position="331"/>
    </location>
</feature>
<keyword evidence="7 9" id="KW-0472">Membrane</keyword>
<keyword evidence="4" id="KW-1003">Cell membrane</keyword>
<feature type="transmembrane region" description="Helical" evidence="9">
    <location>
        <begin position="370"/>
        <end position="393"/>
    </location>
</feature>
<evidence type="ECO:0000256" key="2">
    <source>
        <dbReference type="ARBA" id="ARBA00007520"/>
    </source>
</evidence>
<keyword evidence="5 9" id="KW-0812">Transmembrane</keyword>
<dbReference type="PANTHER" id="PTHR23501:SF197">
    <property type="entry name" value="COMD"/>
    <property type="match status" value="1"/>
</dbReference>
<feature type="region of interest" description="Disordered" evidence="8">
    <location>
        <begin position="512"/>
        <end position="536"/>
    </location>
</feature>
<gene>
    <name evidence="11" type="ORF">GA0070558_12976</name>
</gene>
<feature type="transmembrane region" description="Helical" evidence="9">
    <location>
        <begin position="241"/>
        <end position="259"/>
    </location>
</feature>
<comment type="subcellular location">
    <subcellularLocation>
        <location evidence="1">Cell membrane</location>
        <topology evidence="1">Multi-pass membrane protein</topology>
    </subcellularLocation>
</comment>